<comment type="catalytic activity">
    <reaction evidence="4">
        <text>a 2'-deoxyadenosine in DNA + S-adenosyl-L-methionine = an N(6)-methyl-2'-deoxyadenosine in DNA + S-adenosyl-L-homocysteine + H(+)</text>
        <dbReference type="Rhea" id="RHEA:15197"/>
        <dbReference type="Rhea" id="RHEA-COMP:12418"/>
        <dbReference type="Rhea" id="RHEA-COMP:12419"/>
        <dbReference type="ChEBI" id="CHEBI:15378"/>
        <dbReference type="ChEBI" id="CHEBI:57856"/>
        <dbReference type="ChEBI" id="CHEBI:59789"/>
        <dbReference type="ChEBI" id="CHEBI:90615"/>
        <dbReference type="ChEBI" id="CHEBI:90616"/>
        <dbReference type="EC" id="2.1.1.72"/>
    </reaction>
</comment>
<evidence type="ECO:0000259" key="5">
    <source>
        <dbReference type="Pfam" id="PF02384"/>
    </source>
</evidence>
<dbReference type="Pfam" id="PF02384">
    <property type="entry name" value="N6_Mtase"/>
    <property type="match status" value="1"/>
</dbReference>
<dbReference type="InterPro" id="IPR050953">
    <property type="entry name" value="N4_N6_ade-DNA_methylase"/>
</dbReference>
<dbReference type="PANTHER" id="PTHR33841">
    <property type="entry name" value="DNA METHYLTRANSFERASE YEEA-RELATED"/>
    <property type="match status" value="1"/>
</dbReference>
<dbReference type="GO" id="GO:0032259">
    <property type="term" value="P:methylation"/>
    <property type="evidence" value="ECO:0007669"/>
    <property type="project" value="UniProtKB-KW"/>
</dbReference>
<evidence type="ECO:0000313" key="6">
    <source>
        <dbReference type="EMBL" id="KUG22815.1"/>
    </source>
</evidence>
<dbReference type="InterPro" id="IPR029063">
    <property type="entry name" value="SAM-dependent_MTases_sf"/>
</dbReference>
<accession>A0A0W8FPG2</accession>
<keyword evidence="2" id="KW-0489">Methyltransferase</keyword>
<feature type="domain" description="DNA methylase adenine-specific" evidence="5">
    <location>
        <begin position="347"/>
        <end position="633"/>
    </location>
</feature>
<name>A0A0W8FPG2_9ZZZZ</name>
<evidence type="ECO:0000256" key="3">
    <source>
        <dbReference type="ARBA" id="ARBA00022679"/>
    </source>
</evidence>
<dbReference type="Gene3D" id="3.40.50.150">
    <property type="entry name" value="Vaccinia Virus protein VP39"/>
    <property type="match status" value="1"/>
</dbReference>
<proteinExistence type="predicted"/>
<dbReference type="InterPro" id="IPR003356">
    <property type="entry name" value="DNA_methylase_A-5"/>
</dbReference>
<dbReference type="GO" id="GO:0008170">
    <property type="term" value="F:N-methyltransferase activity"/>
    <property type="evidence" value="ECO:0007669"/>
    <property type="project" value="InterPro"/>
</dbReference>
<dbReference type="GO" id="GO:0009007">
    <property type="term" value="F:site-specific DNA-methyltransferase (adenine-specific) activity"/>
    <property type="evidence" value="ECO:0007669"/>
    <property type="project" value="UniProtKB-EC"/>
</dbReference>
<dbReference type="SUPFAM" id="SSF53335">
    <property type="entry name" value="S-adenosyl-L-methionine-dependent methyltransferases"/>
    <property type="match status" value="1"/>
</dbReference>
<evidence type="ECO:0000256" key="4">
    <source>
        <dbReference type="ARBA" id="ARBA00047942"/>
    </source>
</evidence>
<comment type="caution">
    <text evidence="6">The sequence shown here is derived from an EMBL/GenBank/DDBJ whole genome shotgun (WGS) entry which is preliminary data.</text>
</comment>
<dbReference type="AlphaFoldDB" id="A0A0W8FPG2"/>
<dbReference type="PANTHER" id="PTHR33841:SF1">
    <property type="entry name" value="DNA METHYLTRANSFERASE A"/>
    <property type="match status" value="1"/>
</dbReference>
<keyword evidence="3" id="KW-0808">Transferase</keyword>
<evidence type="ECO:0000256" key="2">
    <source>
        <dbReference type="ARBA" id="ARBA00022603"/>
    </source>
</evidence>
<gene>
    <name evidence="6" type="ORF">ASZ90_007398</name>
</gene>
<dbReference type="EC" id="2.1.1.72" evidence="1"/>
<protein>
    <recommendedName>
        <fullName evidence="1">site-specific DNA-methyltransferase (adenine-specific)</fullName>
        <ecNumber evidence="1">2.1.1.72</ecNumber>
    </recommendedName>
</protein>
<evidence type="ECO:0000256" key="1">
    <source>
        <dbReference type="ARBA" id="ARBA00011900"/>
    </source>
</evidence>
<organism evidence="6">
    <name type="scientific">hydrocarbon metagenome</name>
    <dbReference type="NCBI Taxonomy" id="938273"/>
    <lineage>
        <taxon>unclassified sequences</taxon>
        <taxon>metagenomes</taxon>
        <taxon>ecological metagenomes</taxon>
    </lineage>
</organism>
<dbReference type="GO" id="GO:0003677">
    <property type="term" value="F:DNA binding"/>
    <property type="evidence" value="ECO:0007669"/>
    <property type="project" value="InterPro"/>
</dbReference>
<dbReference type="PRINTS" id="PR00507">
    <property type="entry name" value="N12N6MTFRASE"/>
</dbReference>
<reference evidence="6" key="1">
    <citation type="journal article" date="2015" name="Proc. Natl. Acad. Sci. U.S.A.">
        <title>Networks of energetic and metabolic interactions define dynamics in microbial communities.</title>
        <authorList>
            <person name="Embree M."/>
            <person name="Liu J.K."/>
            <person name="Al-Bassam M.M."/>
            <person name="Zengler K."/>
        </authorList>
    </citation>
    <scope>NUCLEOTIDE SEQUENCE</scope>
</reference>
<dbReference type="EMBL" id="LNQE01000939">
    <property type="protein sequence ID" value="KUG22815.1"/>
    <property type="molecule type" value="Genomic_DNA"/>
</dbReference>
<sequence length="971" mass="112478">MQVKLNERVWAGKLISWLQEEIREGRTVFQDATNDAGIKLESGKTKFPDVLLFTDKVSGIIFNGWELKFPDTEVDDRKMLLNALEKAERIKSDSFVTWNGAEAIIWKIENNTYSIGSISKLKEYPKEKNINNRDDLADPTQYRKHEPSLRKRLNEILHDLEQFCQNGELRQAINISGSFVESVKEAAKIILPQFQSEIVRLKGADASFRKEFNQWKIYESSTLKIMASSSRRPANVIEEEVLAKFTFYNLIGKIIFYLTLSENLSGILQQLDLKNSKNIKQALQNYFDAASRIDYQAVYQPYFTDKVEFNETVNETLFELFNAITEFDFKVLPTAIIGTILENLVPKDEKQKFGQYFTPATLANLVSFPAIQTANDFVFDPTSGTGTFLNSFYQILNYHGNTNHVQLLNQIWGNDISHFPAILSVINLYKQRIKDQADNFPRVTRDDYFNLEPKMKVVFPDSNNYQKHIEQPIPIFDAIASNFPFIQQEDIPNDVLTTYFREKFEAKQKAFLKDNSFKINERSDYFTYCVYKSISFLKKDGLLSAITSNAWLGKEYGFQFKKFLLDNFHIKYIVRSNAEHWFSDSKVSTIFSVIQHRQSNEPTRFITVNFKLEETFNQENIVEQLKEIENFYTDVDNCNNPKKSDWTKDKNFSNLFSKADGSISVSIVSKQKLESSLSEQENWDAYFISADLFEKFDEHTTQLYPNTIDAFRGERTGWNDMFVIPTKEVRESGIEKKFLIPYVKSPTELTTLAFDGNYENYLFVCDLPLEKLKANYAGAYKWIQKFKNAKNKNGTKTIQEACEGHKPFWYSLRPKQANIVTAINPFERFFFSFAEEAFTIDQRLVAITVTENNDIKLIAALLNSVVTFLTIEMRGTSRNLGALDLNANYFKALRVLNPNKLNAQAKKKILEAFQPLKQREIETFFEEIKKADRKHFDKTVLKAFGIDETILTSLYQILSLAVSDRVTMKEK</sequence>